<dbReference type="Proteomes" id="UP000218231">
    <property type="component" value="Unassembled WGS sequence"/>
</dbReference>
<name>A0A2A2JKY8_9BILA</name>
<dbReference type="AlphaFoldDB" id="A0A2A2JKY8"/>
<gene>
    <name evidence="1" type="ORF">WR25_16734</name>
</gene>
<keyword evidence="2" id="KW-1185">Reference proteome</keyword>
<sequence length="176" mass="20334">MCVWKDNEGCPKRVYIIRVENGRVDILLADFGHVVRNLPLNVDLRALPDEKPLNVEPLVYLISLPSAFDYHPHHTETLVLRETLKPKTVIEFTDVPEKRSRRKNATRVQIFVDGENVDELVKKRIEHRQIDLLCREVALVSPYSNSLKSSKKDHFIYSLLPPTCLANGHFEARILE</sequence>
<dbReference type="EMBL" id="LIAE01010374">
    <property type="protein sequence ID" value="PAV62344.1"/>
    <property type="molecule type" value="Genomic_DNA"/>
</dbReference>
<evidence type="ECO:0008006" key="3">
    <source>
        <dbReference type="Google" id="ProtNLM"/>
    </source>
</evidence>
<proteinExistence type="predicted"/>
<protein>
    <recommendedName>
        <fullName evidence="3">Tudor domain-containing protein</fullName>
    </recommendedName>
</protein>
<comment type="caution">
    <text evidence="1">The sequence shown here is derived from an EMBL/GenBank/DDBJ whole genome shotgun (WGS) entry which is preliminary data.</text>
</comment>
<organism evidence="1 2">
    <name type="scientific">Diploscapter pachys</name>
    <dbReference type="NCBI Taxonomy" id="2018661"/>
    <lineage>
        <taxon>Eukaryota</taxon>
        <taxon>Metazoa</taxon>
        <taxon>Ecdysozoa</taxon>
        <taxon>Nematoda</taxon>
        <taxon>Chromadorea</taxon>
        <taxon>Rhabditida</taxon>
        <taxon>Rhabditina</taxon>
        <taxon>Rhabditomorpha</taxon>
        <taxon>Rhabditoidea</taxon>
        <taxon>Rhabditidae</taxon>
        <taxon>Diploscapter</taxon>
    </lineage>
</organism>
<evidence type="ECO:0000313" key="1">
    <source>
        <dbReference type="EMBL" id="PAV62344.1"/>
    </source>
</evidence>
<evidence type="ECO:0000313" key="2">
    <source>
        <dbReference type="Proteomes" id="UP000218231"/>
    </source>
</evidence>
<accession>A0A2A2JKY8</accession>
<reference evidence="1 2" key="1">
    <citation type="journal article" date="2017" name="Curr. Biol.">
        <title>Genome architecture and evolution of a unichromosomal asexual nematode.</title>
        <authorList>
            <person name="Fradin H."/>
            <person name="Zegar C."/>
            <person name="Gutwein M."/>
            <person name="Lucas J."/>
            <person name="Kovtun M."/>
            <person name="Corcoran D."/>
            <person name="Baugh L.R."/>
            <person name="Kiontke K."/>
            <person name="Gunsalus K."/>
            <person name="Fitch D.H."/>
            <person name="Piano F."/>
        </authorList>
    </citation>
    <scope>NUCLEOTIDE SEQUENCE [LARGE SCALE GENOMIC DNA]</scope>
    <source>
        <strain evidence="1">PF1309</strain>
    </source>
</reference>